<dbReference type="Proteomes" id="UP000479293">
    <property type="component" value="Unassembled WGS sequence"/>
</dbReference>
<accession>A0A7C9FN18</accession>
<dbReference type="SUPFAM" id="SSF53474">
    <property type="entry name" value="alpha/beta-Hydrolases"/>
    <property type="match status" value="1"/>
</dbReference>
<feature type="domain" description="Dipeptidylpeptidase IV N-terminal" evidence="4">
    <location>
        <begin position="79"/>
        <end position="431"/>
    </location>
</feature>
<dbReference type="SUPFAM" id="SSF82171">
    <property type="entry name" value="DPP6 N-terminal domain-like"/>
    <property type="match status" value="1"/>
</dbReference>
<gene>
    <name evidence="5" type="ORF">GBK04_03380</name>
</gene>
<comment type="caution">
    <text evidence="5">The sequence shown here is derived from an EMBL/GenBank/DDBJ whole genome shotgun (WGS) entry which is preliminary data.</text>
</comment>
<evidence type="ECO:0000313" key="6">
    <source>
        <dbReference type="Proteomes" id="UP000479293"/>
    </source>
</evidence>
<protein>
    <submittedName>
        <fullName evidence="5">Prolyl oligopeptidase family serine peptidase</fullName>
    </submittedName>
</protein>
<evidence type="ECO:0000313" key="5">
    <source>
        <dbReference type="EMBL" id="MPR32411.1"/>
    </source>
</evidence>
<dbReference type="Pfam" id="PF00326">
    <property type="entry name" value="Peptidase_S9"/>
    <property type="match status" value="1"/>
</dbReference>
<dbReference type="Gene3D" id="3.40.50.1820">
    <property type="entry name" value="alpha/beta hydrolase"/>
    <property type="match status" value="1"/>
</dbReference>
<dbReference type="InterPro" id="IPR001375">
    <property type="entry name" value="Peptidase_S9_cat"/>
</dbReference>
<organism evidence="5 6">
    <name type="scientific">Salmonirosea aquatica</name>
    <dbReference type="NCBI Taxonomy" id="2654236"/>
    <lineage>
        <taxon>Bacteria</taxon>
        <taxon>Pseudomonadati</taxon>
        <taxon>Bacteroidota</taxon>
        <taxon>Cytophagia</taxon>
        <taxon>Cytophagales</taxon>
        <taxon>Spirosomataceae</taxon>
        <taxon>Salmonirosea</taxon>
    </lineage>
</organism>
<dbReference type="PANTHER" id="PTHR11731">
    <property type="entry name" value="PROTEASE FAMILY S9B,C DIPEPTIDYL-PEPTIDASE IV-RELATED"/>
    <property type="match status" value="1"/>
</dbReference>
<feature type="compositionally biased region" description="Low complexity" evidence="1">
    <location>
        <begin position="730"/>
        <end position="739"/>
    </location>
</feature>
<dbReference type="InterPro" id="IPR050278">
    <property type="entry name" value="Serine_Prot_S9B/DPPIV"/>
</dbReference>
<feature type="chain" id="PRO_5028995424" evidence="2">
    <location>
        <begin position="21"/>
        <end position="753"/>
    </location>
</feature>
<evidence type="ECO:0000256" key="1">
    <source>
        <dbReference type="SAM" id="MobiDB-lite"/>
    </source>
</evidence>
<evidence type="ECO:0000259" key="4">
    <source>
        <dbReference type="Pfam" id="PF00930"/>
    </source>
</evidence>
<dbReference type="InterPro" id="IPR029058">
    <property type="entry name" value="AB_hydrolase_fold"/>
</dbReference>
<keyword evidence="2" id="KW-0732">Signal</keyword>
<feature type="domain" description="Peptidase S9 prolyl oligopeptidase catalytic" evidence="3">
    <location>
        <begin position="528"/>
        <end position="722"/>
    </location>
</feature>
<dbReference type="GO" id="GO:0006508">
    <property type="term" value="P:proteolysis"/>
    <property type="evidence" value="ECO:0007669"/>
    <property type="project" value="InterPro"/>
</dbReference>
<dbReference type="AlphaFoldDB" id="A0A7C9FN18"/>
<dbReference type="Pfam" id="PF00930">
    <property type="entry name" value="DPPIV_N"/>
    <property type="match status" value="1"/>
</dbReference>
<keyword evidence="6" id="KW-1185">Reference proteome</keyword>
<dbReference type="PANTHER" id="PTHR11731:SF193">
    <property type="entry name" value="DIPEPTIDYL PEPTIDASE 9"/>
    <property type="match status" value="1"/>
</dbReference>
<proteinExistence type="predicted"/>
<dbReference type="RefSeq" id="WP_152756840.1">
    <property type="nucleotide sequence ID" value="NZ_WHLY01000002.1"/>
</dbReference>
<reference evidence="5 6" key="1">
    <citation type="submission" date="2019-10" db="EMBL/GenBank/DDBJ databases">
        <title>Draft Genome Sequence of Cytophagaceae sp. SJW1-29.</title>
        <authorList>
            <person name="Choi A."/>
        </authorList>
    </citation>
    <scope>NUCLEOTIDE SEQUENCE [LARGE SCALE GENOMIC DNA]</scope>
    <source>
        <strain evidence="5 6">SJW1-29</strain>
    </source>
</reference>
<dbReference type="GO" id="GO:0008236">
    <property type="term" value="F:serine-type peptidase activity"/>
    <property type="evidence" value="ECO:0007669"/>
    <property type="project" value="InterPro"/>
</dbReference>
<feature type="signal peptide" evidence="2">
    <location>
        <begin position="1"/>
        <end position="20"/>
    </location>
</feature>
<name>A0A7C9FN18_9BACT</name>
<evidence type="ECO:0000259" key="3">
    <source>
        <dbReference type="Pfam" id="PF00326"/>
    </source>
</evidence>
<feature type="region of interest" description="Disordered" evidence="1">
    <location>
        <begin position="730"/>
        <end position="753"/>
    </location>
</feature>
<evidence type="ECO:0000256" key="2">
    <source>
        <dbReference type="SAM" id="SignalP"/>
    </source>
</evidence>
<dbReference type="InterPro" id="IPR002469">
    <property type="entry name" value="Peptidase_S9B_N"/>
</dbReference>
<dbReference type="GO" id="GO:0008239">
    <property type="term" value="F:dipeptidyl-peptidase activity"/>
    <property type="evidence" value="ECO:0007669"/>
    <property type="project" value="TreeGrafter"/>
</dbReference>
<dbReference type="EMBL" id="WHLY01000002">
    <property type="protein sequence ID" value="MPR32411.1"/>
    <property type="molecule type" value="Genomic_DNA"/>
</dbReference>
<sequence>MKQISVFLLLLLTSITTAFAQIPDTFQWLSDGSGFRDSDGEVIMEVKLPGQTSETIVSKAQLTPKGSTTPLKIRSYTLSEKGDKILIYTNSQRVWRYDTRGDYWLLDRTNNTLTQIGKNRPESSLMFAKISPDGQKVAYVSEHNIYVEDVKGGQSKALTQDGTDRIINGTFDWAYEEEFDCRDGFRWSPDSKSIAYWQLDARKIRNFLMIDNTDSIYSFTVPVEYPKVGETPSPYRIGVVDIASAKTNWMAIPGDPQNTYVPRMEYAGNPQELVIQQLNRKQNESTLFYINTKTGKSTPFYTETDKAWIDIKSRWADSPVGWDWLNGGKEFLWVSEKDGWRHTYRVSRDGKQETLVTKGNYDMISPVLIDEKNNAYYFMASPDNATQSYLYRTKLDGTGTAERVSPAAQAGTHSYDLAPNGTFARHTFSSARIYPITEWITLATHASLDPNASVEKGMKAPQRADINIEFFKVKTADGVEADAWMVKPTNFDPTKKYPIVFTVYGEPAGSQVIDRFGTGRNRLYLGNMADDGYIYAAVDNRGTPMPKGREWRKSIYRSIGTINIRDMAMGAKAIFEKFPFVDTSRVAVHGWSGGGSSTLNLLFQYPDMFQTGIAVAAVANQLTYDNIYQERYMGLPQENLEDFVKGSPITYAKNLRGNLLYIHGTGDDNVHYQNAEMLLNELIKYNRQFQYMPYPNRSHGIYEGEGTSRHLATLFTKFLKEKCPPGAAVAGNTTGATTPSSVSGAKGTANGPN</sequence>
<dbReference type="Gene3D" id="2.140.10.30">
    <property type="entry name" value="Dipeptidylpeptidase IV, N-terminal domain"/>
    <property type="match status" value="1"/>
</dbReference>